<accession>A0A5C0S9S5</accession>
<dbReference type="Pfam" id="PF00156">
    <property type="entry name" value="Pribosyltran"/>
    <property type="match status" value="1"/>
</dbReference>
<dbReference type="OrthoDB" id="9779910at2"/>
<dbReference type="AlphaFoldDB" id="A0A5C0S9S5"/>
<comment type="similarity">
    <text evidence="1">Belongs to the ComF/GntX family.</text>
</comment>
<dbReference type="Gene3D" id="3.40.50.2020">
    <property type="match status" value="1"/>
</dbReference>
<gene>
    <name evidence="4" type="ORF">FQB35_02360</name>
</gene>
<dbReference type="PANTHER" id="PTHR47505">
    <property type="entry name" value="DNA UTILIZATION PROTEIN YHGH"/>
    <property type="match status" value="1"/>
</dbReference>
<sequence length="247" mass="28670">MKYKTASLYIDTLLDFLYPRNIYCIVCKKGIKKTQKYSLCKSCYEKIKFIDLCACEKCGKPLEKLYLPTKCPDCLKTEHIFTKAFSCVVYDDNMKQLVHRLKYGKERYIAYHMAEIMVDKLKKEGLSEIDFVIPVPLHKRKERERGFNQAYLLAKYIGKAMDWNADRKNLVKIKETLSQNQLSKDERKKNLKNVFSVVSKDIYKGKTILMVDDVYTTGNTIDACSKEILKASPKNIFVISFATGKNT</sequence>
<dbReference type="KEGG" id="crs:FQB35_02360"/>
<dbReference type="SUPFAM" id="SSF53271">
    <property type="entry name" value="PRTase-like"/>
    <property type="match status" value="1"/>
</dbReference>
<dbReference type="CDD" id="cd06223">
    <property type="entry name" value="PRTases_typeI"/>
    <property type="match status" value="1"/>
</dbReference>
<evidence type="ECO:0000313" key="5">
    <source>
        <dbReference type="Proteomes" id="UP000324646"/>
    </source>
</evidence>
<dbReference type="EMBL" id="CP042243">
    <property type="protein sequence ID" value="QEK11303.1"/>
    <property type="molecule type" value="Genomic_DNA"/>
</dbReference>
<proteinExistence type="inferred from homology"/>
<feature type="domain" description="Double zinc ribbon" evidence="3">
    <location>
        <begin position="13"/>
        <end position="75"/>
    </location>
</feature>
<evidence type="ECO:0000256" key="1">
    <source>
        <dbReference type="ARBA" id="ARBA00008007"/>
    </source>
</evidence>
<evidence type="ECO:0000259" key="2">
    <source>
        <dbReference type="Pfam" id="PF00156"/>
    </source>
</evidence>
<dbReference type="InterPro" id="IPR051910">
    <property type="entry name" value="ComF/GntX_DNA_util-trans"/>
</dbReference>
<dbReference type="Proteomes" id="UP000324646">
    <property type="component" value="Chromosome"/>
</dbReference>
<organism evidence="4 5">
    <name type="scientific">Crassaminicella thermophila</name>
    <dbReference type="NCBI Taxonomy" id="2599308"/>
    <lineage>
        <taxon>Bacteria</taxon>
        <taxon>Bacillati</taxon>
        <taxon>Bacillota</taxon>
        <taxon>Clostridia</taxon>
        <taxon>Eubacteriales</taxon>
        <taxon>Clostridiaceae</taxon>
        <taxon>Crassaminicella</taxon>
    </lineage>
</organism>
<name>A0A5C0S9S5_CRATE</name>
<dbReference type="InterPro" id="IPR000836">
    <property type="entry name" value="PRTase_dom"/>
</dbReference>
<dbReference type="InterPro" id="IPR044005">
    <property type="entry name" value="DZR_2"/>
</dbReference>
<dbReference type="PANTHER" id="PTHR47505:SF1">
    <property type="entry name" value="DNA UTILIZATION PROTEIN YHGH"/>
    <property type="match status" value="1"/>
</dbReference>
<dbReference type="InterPro" id="IPR029057">
    <property type="entry name" value="PRTase-like"/>
</dbReference>
<protein>
    <submittedName>
        <fullName evidence="4">ComF family protein</fullName>
    </submittedName>
</protein>
<evidence type="ECO:0000259" key="3">
    <source>
        <dbReference type="Pfam" id="PF18912"/>
    </source>
</evidence>
<feature type="domain" description="Phosphoribosyltransferase" evidence="2">
    <location>
        <begin position="186"/>
        <end position="239"/>
    </location>
</feature>
<reference evidence="4 5" key="1">
    <citation type="submission" date="2019-07" db="EMBL/GenBank/DDBJ databases">
        <title>Complete genome of Crassaminicella thermophila SY095.</title>
        <authorList>
            <person name="Li X."/>
        </authorList>
    </citation>
    <scope>NUCLEOTIDE SEQUENCE [LARGE SCALE GENOMIC DNA]</scope>
    <source>
        <strain evidence="4 5">SY095</strain>
    </source>
</reference>
<keyword evidence="5" id="KW-1185">Reference proteome</keyword>
<dbReference type="Pfam" id="PF18912">
    <property type="entry name" value="DZR_2"/>
    <property type="match status" value="1"/>
</dbReference>
<dbReference type="RefSeq" id="WP_148808376.1">
    <property type="nucleotide sequence ID" value="NZ_CP042243.1"/>
</dbReference>
<evidence type="ECO:0000313" key="4">
    <source>
        <dbReference type="EMBL" id="QEK11303.1"/>
    </source>
</evidence>